<dbReference type="SUPFAM" id="SSF53383">
    <property type="entry name" value="PLP-dependent transferases"/>
    <property type="match status" value="1"/>
</dbReference>
<keyword evidence="3" id="KW-1185">Reference proteome</keyword>
<feature type="region of interest" description="Disordered" evidence="1">
    <location>
        <begin position="629"/>
        <end position="682"/>
    </location>
</feature>
<sequence>MTPSTGARGAEPSGCCQGLHGCLPWWPASSDPRLPSQAWSQAVEPVQPRAAKEVAALLGKGSLFRQGYDNASLPVSTFEKELAAYMGFKFCVAVNSYSSALFLALRAVGVENGAKVLCNGVAGRAVASAVQHAGAAPVPVESMGDLRVDAADLAWKADQSGAQYLLLSHVCGVLPELDTVTQICRDRGVRLLEDCADSLGVWVDGRHVGHHGGVCCISAQPGTVLNAGQGKGGFVLTDDPAVAARTAAMAGCYGPGFRRHFAATECPALEEIERGLCPDFGLQMSNVAAAVLRPQLSSLEHRVLEANRRHARLASRLLDRASRDGLAAETGLRVAQPSPQARPCCTSLLLWVDSLGVEASARLVAAAQARGVPLQALGSAAGGTDRGALDDVKSEVASLAGQSASSAAGSLLAPRSGYLCPRTAALLRKTYLLGIPPRLSRGDCDRAADALAAALGEASAVERAGSREEVSPAYRRSSARAQQFLPYPSEGSQSAAASVRSVGGASSVPFSSGGCRSHARLPEGPLVSPQVPVPSDAGAGELVRRQLSLAGHSRLQSAAPPATPPQPLRVFFAPAGPTLGYPVGTSRLSSGASTPVQVAYLRARPGAPPWPHGGSLPCQLSSLRDAAPRLPTCQESPHAAPGSPERPSPRDLTDSQVGLKASTPSTGLPSPVRPERPPAPALTPVASALSLAAVAAATAPAVTPPSEPGPLEQPSAHSHFAPLQHPPPAFAPQLPRSTSEASAHTVDLALYNALAQAPWSSALPARAAPLPPRPRAPEEAFHIVPDEARKKVAKRASRRRKLRKDADESDDVDEEGLPPWGKRPPSSGFWSELSALWS</sequence>
<evidence type="ECO:0000313" key="3">
    <source>
        <dbReference type="Proteomes" id="UP001189429"/>
    </source>
</evidence>
<feature type="region of interest" description="Disordered" evidence="1">
    <location>
        <begin position="700"/>
        <end position="738"/>
    </location>
</feature>
<dbReference type="InterPro" id="IPR015424">
    <property type="entry name" value="PyrdxlP-dep_Trfase"/>
</dbReference>
<feature type="compositionally biased region" description="Acidic residues" evidence="1">
    <location>
        <begin position="807"/>
        <end position="816"/>
    </location>
</feature>
<dbReference type="Gene3D" id="3.90.1150.10">
    <property type="entry name" value="Aspartate Aminotransferase, domain 1"/>
    <property type="match status" value="1"/>
</dbReference>
<dbReference type="Gene3D" id="3.40.640.10">
    <property type="entry name" value="Type I PLP-dependent aspartate aminotransferase-like (Major domain)"/>
    <property type="match status" value="1"/>
</dbReference>
<comment type="caution">
    <text evidence="2">The sequence shown here is derived from an EMBL/GenBank/DDBJ whole genome shotgun (WGS) entry which is preliminary data.</text>
</comment>
<evidence type="ECO:0000313" key="2">
    <source>
        <dbReference type="EMBL" id="CAK0843732.1"/>
    </source>
</evidence>
<name>A0ABN9TDB0_9DINO</name>
<dbReference type="Pfam" id="PF01041">
    <property type="entry name" value="DegT_DnrJ_EryC1"/>
    <property type="match status" value="1"/>
</dbReference>
<dbReference type="EMBL" id="CAUYUJ010014604">
    <property type="protein sequence ID" value="CAK0843732.1"/>
    <property type="molecule type" value="Genomic_DNA"/>
</dbReference>
<dbReference type="PANTHER" id="PTHR30244:SF34">
    <property type="entry name" value="DTDP-4-AMINO-4,6-DIDEOXYGALACTOSE TRANSAMINASE"/>
    <property type="match status" value="1"/>
</dbReference>
<reference evidence="2" key="1">
    <citation type="submission" date="2023-10" db="EMBL/GenBank/DDBJ databases">
        <authorList>
            <person name="Chen Y."/>
            <person name="Shah S."/>
            <person name="Dougan E. K."/>
            <person name="Thang M."/>
            <person name="Chan C."/>
        </authorList>
    </citation>
    <scope>NUCLEOTIDE SEQUENCE [LARGE SCALE GENOMIC DNA]</scope>
</reference>
<evidence type="ECO:0000256" key="1">
    <source>
        <dbReference type="SAM" id="MobiDB-lite"/>
    </source>
</evidence>
<protein>
    <submittedName>
        <fullName evidence="2">Uncharacterized protein</fullName>
    </submittedName>
</protein>
<feature type="compositionally biased region" description="Basic and acidic residues" evidence="1">
    <location>
        <begin position="775"/>
        <end position="790"/>
    </location>
</feature>
<dbReference type="PANTHER" id="PTHR30244">
    <property type="entry name" value="TRANSAMINASE"/>
    <property type="match status" value="1"/>
</dbReference>
<accession>A0ABN9TDB0</accession>
<proteinExistence type="predicted"/>
<dbReference type="InterPro" id="IPR015422">
    <property type="entry name" value="PyrdxlP-dep_Trfase_small"/>
</dbReference>
<organism evidence="2 3">
    <name type="scientific">Prorocentrum cordatum</name>
    <dbReference type="NCBI Taxonomy" id="2364126"/>
    <lineage>
        <taxon>Eukaryota</taxon>
        <taxon>Sar</taxon>
        <taxon>Alveolata</taxon>
        <taxon>Dinophyceae</taxon>
        <taxon>Prorocentrales</taxon>
        <taxon>Prorocentraceae</taxon>
        <taxon>Prorocentrum</taxon>
    </lineage>
</organism>
<dbReference type="Proteomes" id="UP001189429">
    <property type="component" value="Unassembled WGS sequence"/>
</dbReference>
<feature type="region of interest" description="Disordered" evidence="1">
    <location>
        <begin position="766"/>
        <end position="838"/>
    </location>
</feature>
<gene>
    <name evidence="2" type="ORF">PCOR1329_LOCUS37985</name>
</gene>
<dbReference type="InterPro" id="IPR000653">
    <property type="entry name" value="DegT/StrS_aminotransferase"/>
</dbReference>
<feature type="compositionally biased region" description="Basic residues" evidence="1">
    <location>
        <begin position="791"/>
        <end position="803"/>
    </location>
</feature>
<dbReference type="InterPro" id="IPR015421">
    <property type="entry name" value="PyrdxlP-dep_Trfase_major"/>
</dbReference>